<sequence length="110" mass="12376">MSFCQPGLSRYCTVPSSSDDGVDQREDTDDGSHQTVVWATRSLATTTCTTVQAFIINGHDGNHHRCKIEWLFVSDPVEGWRLEDFISYLHSCLQLIANKDGAFFSMIFIV</sequence>
<accession>A0A314Y891</accession>
<keyword evidence="3" id="KW-1185">Reference proteome</keyword>
<evidence type="ECO:0000256" key="1">
    <source>
        <dbReference type="SAM" id="MobiDB-lite"/>
    </source>
</evidence>
<name>A0A314Y891_PRUYE</name>
<dbReference type="OrthoDB" id="1929286at2759"/>
<organism evidence="2 3">
    <name type="scientific">Prunus yedoensis var. nudiflora</name>
    <dbReference type="NCBI Taxonomy" id="2094558"/>
    <lineage>
        <taxon>Eukaryota</taxon>
        <taxon>Viridiplantae</taxon>
        <taxon>Streptophyta</taxon>
        <taxon>Embryophyta</taxon>
        <taxon>Tracheophyta</taxon>
        <taxon>Spermatophyta</taxon>
        <taxon>Magnoliopsida</taxon>
        <taxon>eudicotyledons</taxon>
        <taxon>Gunneridae</taxon>
        <taxon>Pentapetalae</taxon>
        <taxon>rosids</taxon>
        <taxon>fabids</taxon>
        <taxon>Rosales</taxon>
        <taxon>Rosaceae</taxon>
        <taxon>Amygdaloideae</taxon>
        <taxon>Amygdaleae</taxon>
        <taxon>Prunus</taxon>
    </lineage>
</organism>
<proteinExistence type="predicted"/>
<feature type="region of interest" description="Disordered" evidence="1">
    <location>
        <begin position="1"/>
        <end position="32"/>
    </location>
</feature>
<dbReference type="Gene3D" id="3.30.530.20">
    <property type="match status" value="1"/>
</dbReference>
<dbReference type="EMBL" id="PJQY01001511">
    <property type="protein sequence ID" value="PQQ02017.1"/>
    <property type="molecule type" value="Genomic_DNA"/>
</dbReference>
<comment type="caution">
    <text evidence="2">The sequence shown here is derived from an EMBL/GenBank/DDBJ whole genome shotgun (WGS) entry which is preliminary data.</text>
</comment>
<reference evidence="2 3" key="1">
    <citation type="submission" date="2018-02" db="EMBL/GenBank/DDBJ databases">
        <title>Draft genome of wild Prunus yedoensis var. nudiflora.</title>
        <authorList>
            <person name="Baek S."/>
            <person name="Kim J.-H."/>
            <person name="Choi K."/>
            <person name="Kim G.-B."/>
            <person name="Cho A."/>
            <person name="Jang H."/>
            <person name="Shin C.-H."/>
            <person name="Yu H.-J."/>
            <person name="Mun J.-H."/>
        </authorList>
    </citation>
    <scope>NUCLEOTIDE SEQUENCE [LARGE SCALE GENOMIC DNA]</scope>
    <source>
        <strain evidence="3">cv. Jeju island</strain>
        <tissue evidence="2">Leaf</tissue>
    </source>
</reference>
<gene>
    <name evidence="2" type="ORF">Pyn_05745</name>
</gene>
<dbReference type="InterPro" id="IPR023393">
    <property type="entry name" value="START-like_dom_sf"/>
</dbReference>
<evidence type="ECO:0000313" key="3">
    <source>
        <dbReference type="Proteomes" id="UP000250321"/>
    </source>
</evidence>
<dbReference type="Proteomes" id="UP000250321">
    <property type="component" value="Unassembled WGS sequence"/>
</dbReference>
<protein>
    <submittedName>
        <fullName evidence="2">Uncharacterized protein</fullName>
    </submittedName>
</protein>
<evidence type="ECO:0000313" key="2">
    <source>
        <dbReference type="EMBL" id="PQQ02017.1"/>
    </source>
</evidence>
<dbReference type="AlphaFoldDB" id="A0A314Y891"/>